<keyword evidence="5" id="KW-1185">Reference proteome</keyword>
<dbReference type="EMBL" id="LSSK01001173">
    <property type="protein sequence ID" value="OMH80483.1"/>
    <property type="molecule type" value="Genomic_DNA"/>
</dbReference>
<organism evidence="4 5">
    <name type="scientific">Zancudomyces culisetae</name>
    <name type="common">Gut fungus</name>
    <name type="synonym">Smittium culisetae</name>
    <dbReference type="NCBI Taxonomy" id="1213189"/>
    <lineage>
        <taxon>Eukaryota</taxon>
        <taxon>Fungi</taxon>
        <taxon>Fungi incertae sedis</taxon>
        <taxon>Zoopagomycota</taxon>
        <taxon>Kickxellomycotina</taxon>
        <taxon>Harpellomycetes</taxon>
        <taxon>Harpellales</taxon>
        <taxon>Legeriomycetaceae</taxon>
        <taxon>Zancudomyces</taxon>
    </lineage>
</organism>
<evidence type="ECO:0000313" key="3">
    <source>
        <dbReference type="EMBL" id="OMH82979.1"/>
    </source>
</evidence>
<accession>A0A1R1PVZ3</accession>
<proteinExistence type="inferred from homology"/>
<dbReference type="EMBL" id="LSSK01000551">
    <property type="protein sequence ID" value="OMH82979.1"/>
    <property type="molecule type" value="Genomic_DNA"/>
</dbReference>
<dbReference type="Gene3D" id="1.25.40.10">
    <property type="entry name" value="Tetratricopeptide repeat domain"/>
    <property type="match status" value="1"/>
</dbReference>
<reference evidence="5" key="1">
    <citation type="submission" date="2017-01" db="EMBL/GenBank/DDBJ databases">
        <authorList>
            <person name="Wang Y."/>
            <person name="White M."/>
            <person name="Kvist S."/>
            <person name="Moncalvo J.-M."/>
        </authorList>
    </citation>
    <scope>NUCLEOTIDE SEQUENCE [LARGE SCALE GENOMIC DNA]</scope>
    <source>
        <strain evidence="5">COL-18-3</strain>
    </source>
</reference>
<dbReference type="AlphaFoldDB" id="A0A1R1PVZ3"/>
<dbReference type="InterPro" id="IPR002885">
    <property type="entry name" value="PPR_rpt"/>
</dbReference>
<protein>
    <recommendedName>
        <fullName evidence="6">Pentatricopeptide repeat-containing protein</fullName>
    </recommendedName>
</protein>
<dbReference type="InterPro" id="IPR050872">
    <property type="entry name" value="PPR_P_subfamily"/>
</dbReference>
<dbReference type="PANTHER" id="PTHR46128:SF329">
    <property type="entry name" value="MITOCHONDRIAL GROUP I INTRON SPLICING FACTOR DMR1"/>
    <property type="match status" value="1"/>
</dbReference>
<evidence type="ECO:0000313" key="5">
    <source>
        <dbReference type="Proteomes" id="UP000188320"/>
    </source>
</evidence>
<gene>
    <name evidence="4" type="ORF">AX774_g1351</name>
    <name evidence="3" type="ORF">AX774_g3528</name>
    <name evidence="2" type="ORF">AX774_g6078</name>
</gene>
<dbReference type="EMBL" id="LSSK01000110">
    <property type="protein sequence ID" value="OMH85131.1"/>
    <property type="molecule type" value="Genomic_DNA"/>
</dbReference>
<dbReference type="OrthoDB" id="185373at2759"/>
<dbReference type="Pfam" id="PF01535">
    <property type="entry name" value="PPR"/>
    <property type="match status" value="2"/>
</dbReference>
<reference evidence="4" key="2">
    <citation type="submission" date="2017-01" db="EMBL/GenBank/DDBJ databases">
        <authorList>
            <person name="Mah S.A."/>
            <person name="Swanson W.J."/>
            <person name="Moy G.W."/>
            <person name="Vacquier V.D."/>
        </authorList>
    </citation>
    <scope>NUCLEOTIDE SEQUENCE [LARGE SCALE GENOMIC DNA]</scope>
    <source>
        <strain evidence="4">COL-18-3</strain>
    </source>
</reference>
<dbReference type="InterPro" id="IPR011990">
    <property type="entry name" value="TPR-like_helical_dom_sf"/>
</dbReference>
<dbReference type="Proteomes" id="UP000188320">
    <property type="component" value="Unassembled WGS sequence"/>
</dbReference>
<evidence type="ECO:0000313" key="4">
    <source>
        <dbReference type="EMBL" id="OMH85131.1"/>
    </source>
</evidence>
<comment type="caution">
    <text evidence="4">The sequence shown here is derived from an EMBL/GenBank/DDBJ whole genome shotgun (WGS) entry which is preliminary data.</text>
</comment>
<dbReference type="PANTHER" id="PTHR46128">
    <property type="entry name" value="MITOCHONDRIAL GROUP I INTRON SPLICING FACTOR CCM1"/>
    <property type="match status" value="1"/>
</dbReference>
<evidence type="ECO:0000256" key="1">
    <source>
        <dbReference type="ARBA" id="ARBA00007626"/>
    </source>
</evidence>
<comment type="similarity">
    <text evidence="1">Belongs to the PPR family. P subfamily.</text>
</comment>
<dbReference type="NCBIfam" id="TIGR00756">
    <property type="entry name" value="PPR"/>
    <property type="match status" value="2"/>
</dbReference>
<evidence type="ECO:0008006" key="6">
    <source>
        <dbReference type="Google" id="ProtNLM"/>
    </source>
</evidence>
<name>A0A1R1PVZ3_ZANCU</name>
<sequence length="577" mass="65677">MRMATGILRLLALNAKGQTSSMLRSYLGIAQTRKQNLLCRCRSLYTGVDNNATIEEATKVGNVNTLNEIDVLLKNLKNDLRSNDVETSWKSYLTIMRYGSQSTKVILSREDHVEMLLKVNITKLKERNHRIDIEYEERLEYILQNISDLESLTSDNYTKSLLKDSVFGIKSNKFEKNSNTSISGGKSGDEIFGITLSEIKTISRQKEHLTGIYEPRIISHMLYFYSLIRAYEKADHFWNSIKNHGGHIDRFSYIIYESILAHRALSGSISFFDGKIVKSNDFSKRIARLFEIWNEMESKGISKTPRVVAHMIFAYGVIGNVNVAQKLFDNSQRPSPVNGISIGEVNRKEDGILNLSSLRDAFTKKNGFGKFFNGNSDAKNVEENPWISLEESNEVKLDFSKFSNSGRAEIYASLIKVYLLNGNVDKAIEIFNSMDTLDDSKHLAKLGVMNPRSHLVLPNVTTFNSLIKYLVLLRRYDLALDYVDLMITEKYNILPNHSTMTCLITRDFASSNYTIAENIASWISDIAGIERPREVEENLRLGYVAWRRRVDAEARYSAPTIDDTQLTPDIPIVNLTD</sequence>
<evidence type="ECO:0000313" key="2">
    <source>
        <dbReference type="EMBL" id="OMH80483.1"/>
    </source>
</evidence>